<dbReference type="Gene3D" id="2.60.120.590">
    <property type="entry name" value="Alpha-ketoglutarate-dependent dioxygenase AlkB-like"/>
    <property type="match status" value="1"/>
</dbReference>
<keyword evidence="3" id="KW-1185">Reference proteome</keyword>
<dbReference type="OrthoDB" id="1164779at2"/>
<organism evidence="2 3">
    <name type="scientific">Winogradskyella arenosi</name>
    <dbReference type="NCBI Taxonomy" id="533325"/>
    <lineage>
        <taxon>Bacteria</taxon>
        <taxon>Pseudomonadati</taxon>
        <taxon>Bacteroidota</taxon>
        <taxon>Flavobacteriia</taxon>
        <taxon>Flavobacteriales</taxon>
        <taxon>Flavobacteriaceae</taxon>
        <taxon>Winogradskyella</taxon>
    </lineage>
</organism>
<evidence type="ECO:0000259" key="1">
    <source>
        <dbReference type="Pfam" id="PF13532"/>
    </source>
</evidence>
<protein>
    <submittedName>
        <fullName evidence="2">2-oxoglutarate-Fe(II)-dependent oxygenase superfamily protein</fullName>
    </submittedName>
</protein>
<dbReference type="RefSeq" id="WP_114309129.1">
    <property type="nucleotide sequence ID" value="NZ_QPJO01000002.1"/>
</dbReference>
<dbReference type="SUPFAM" id="SSF51197">
    <property type="entry name" value="Clavaminate synthase-like"/>
    <property type="match status" value="1"/>
</dbReference>
<sequence length="264" mass="30671">MKTLPFYKTTIPLEKTFFKALSEEITFETLGKGRLGNHIVKETTRGVPLVRTTSKFTISPYYFSKNHRHILEKINQTLRSEGQSEQEFNSGLIEIYDENYTKMGYHSDQNLDLEPDAYIGLWSCYKNPETLTDASTRILRIKDKSTDEEFDIALTQHSLVLFSVEANAKYSHKIILENPNREALKLADNKWLGITFRTSKTLVEFRNNKPCFEDGSVMELANETQEKEFYKQRGEENRSLNFAYPPLKYTLSKADLILPLRTEQ</sequence>
<dbReference type="EMBL" id="QPJO01000002">
    <property type="protein sequence ID" value="RCW92466.1"/>
    <property type="molecule type" value="Genomic_DNA"/>
</dbReference>
<reference evidence="2 3" key="1">
    <citation type="submission" date="2018-07" db="EMBL/GenBank/DDBJ databases">
        <title>Genomic Encyclopedia of Type Strains, Phase III (KMG-III): the genomes of soil and plant-associated and newly described type strains.</title>
        <authorList>
            <person name="Whitman W."/>
        </authorList>
    </citation>
    <scope>NUCLEOTIDE SEQUENCE [LARGE SCALE GENOMIC DNA]</scope>
    <source>
        <strain evidence="2 3">CECT 7958</strain>
    </source>
</reference>
<dbReference type="InterPro" id="IPR037151">
    <property type="entry name" value="AlkB-like_sf"/>
</dbReference>
<dbReference type="AlphaFoldDB" id="A0A368ZG18"/>
<name>A0A368ZG18_9FLAO</name>
<proteinExistence type="predicted"/>
<accession>A0A368ZG18</accession>
<comment type="caution">
    <text evidence="2">The sequence shown here is derived from an EMBL/GenBank/DDBJ whole genome shotgun (WGS) entry which is preliminary data.</text>
</comment>
<gene>
    <name evidence="2" type="ORF">DFQ08_102491</name>
</gene>
<dbReference type="Pfam" id="PF13532">
    <property type="entry name" value="2OG-FeII_Oxy_2"/>
    <property type="match status" value="1"/>
</dbReference>
<feature type="domain" description="Alpha-ketoglutarate-dependent dioxygenase AlkB-like" evidence="1">
    <location>
        <begin position="67"/>
        <end position="197"/>
    </location>
</feature>
<dbReference type="Proteomes" id="UP000253436">
    <property type="component" value="Unassembled WGS sequence"/>
</dbReference>
<evidence type="ECO:0000313" key="2">
    <source>
        <dbReference type="EMBL" id="RCW92466.1"/>
    </source>
</evidence>
<evidence type="ECO:0000313" key="3">
    <source>
        <dbReference type="Proteomes" id="UP000253436"/>
    </source>
</evidence>
<dbReference type="InterPro" id="IPR027450">
    <property type="entry name" value="AlkB-like"/>
</dbReference>